<dbReference type="Gene3D" id="3.40.50.300">
    <property type="entry name" value="P-loop containing nucleotide triphosphate hydrolases"/>
    <property type="match status" value="1"/>
</dbReference>
<proteinExistence type="predicted"/>
<keyword evidence="2" id="KW-0067">ATP-binding</keyword>
<evidence type="ECO:0000256" key="5">
    <source>
        <dbReference type="ARBA" id="ARBA00023163"/>
    </source>
</evidence>
<dbReference type="InterPro" id="IPR001789">
    <property type="entry name" value="Sig_transdc_resp-reg_receiver"/>
</dbReference>
<dbReference type="Gene3D" id="3.40.50.2300">
    <property type="match status" value="1"/>
</dbReference>
<keyword evidence="4" id="KW-0805">Transcription regulation</keyword>
<dbReference type="SMART" id="SM00448">
    <property type="entry name" value="REC"/>
    <property type="match status" value="1"/>
</dbReference>
<dbReference type="Pfam" id="PF02954">
    <property type="entry name" value="HTH_8"/>
    <property type="match status" value="1"/>
</dbReference>
<dbReference type="SUPFAM" id="SSF52540">
    <property type="entry name" value="P-loop containing nucleoside triphosphate hydrolases"/>
    <property type="match status" value="1"/>
</dbReference>
<keyword evidence="1" id="KW-0547">Nucleotide-binding</keyword>
<dbReference type="InterPro" id="IPR002197">
    <property type="entry name" value="HTH_Fis"/>
</dbReference>
<feature type="modified residue" description="4-aspartylphosphate" evidence="6">
    <location>
        <position position="58"/>
    </location>
</feature>
<dbReference type="InterPro" id="IPR027417">
    <property type="entry name" value="P-loop_NTPase"/>
</dbReference>
<dbReference type="InterPro" id="IPR011006">
    <property type="entry name" value="CheY-like_superfamily"/>
</dbReference>
<evidence type="ECO:0000256" key="3">
    <source>
        <dbReference type="ARBA" id="ARBA00023012"/>
    </source>
</evidence>
<keyword evidence="6" id="KW-0597">Phosphoprotein</keyword>
<dbReference type="Gene3D" id="1.10.10.60">
    <property type="entry name" value="Homeodomain-like"/>
    <property type="match status" value="1"/>
</dbReference>
<evidence type="ECO:0000256" key="1">
    <source>
        <dbReference type="ARBA" id="ARBA00022741"/>
    </source>
</evidence>
<name>A0ABS5HYQ1_9RHOB</name>
<dbReference type="Pfam" id="PF14532">
    <property type="entry name" value="Sigma54_activ_2"/>
    <property type="match status" value="1"/>
</dbReference>
<dbReference type="PANTHER" id="PTHR32071:SF122">
    <property type="entry name" value="SIGMA FACTOR"/>
    <property type="match status" value="1"/>
</dbReference>
<evidence type="ECO:0000313" key="10">
    <source>
        <dbReference type="Proteomes" id="UP001195941"/>
    </source>
</evidence>
<evidence type="ECO:0000313" key="9">
    <source>
        <dbReference type="EMBL" id="MBR9653538.1"/>
    </source>
</evidence>
<dbReference type="RefSeq" id="WP_212703162.1">
    <property type="nucleotide sequence ID" value="NZ_JADMKU010000037.1"/>
</dbReference>
<evidence type="ECO:0000256" key="2">
    <source>
        <dbReference type="ARBA" id="ARBA00022840"/>
    </source>
</evidence>
<reference evidence="9 10" key="1">
    <citation type="journal article" date="2021" name="Arch. Microbiol.">
        <title>Thalassobius aquimarinus sp. nov., isolated from the Sea of Japan seashore.</title>
        <authorList>
            <person name="Kurilenko V.V."/>
            <person name="Romanenko L.A."/>
            <person name="Chernysheva N.Y."/>
            <person name="Velansky P.V."/>
            <person name="Tekutyeva L.A."/>
            <person name="Isaeva M.P."/>
            <person name="Mikhailov V.V."/>
        </authorList>
    </citation>
    <scope>NUCLEOTIDE SEQUENCE [LARGE SCALE GENOMIC DNA]</scope>
    <source>
        <strain evidence="9 10">KMM 8518</strain>
    </source>
</reference>
<dbReference type="Gene3D" id="1.10.8.60">
    <property type="match status" value="1"/>
</dbReference>
<dbReference type="InterPro" id="IPR058031">
    <property type="entry name" value="AAA_lid_NorR"/>
</dbReference>
<dbReference type="SUPFAM" id="SSF52172">
    <property type="entry name" value="CheY-like"/>
    <property type="match status" value="1"/>
</dbReference>
<dbReference type="InterPro" id="IPR009057">
    <property type="entry name" value="Homeodomain-like_sf"/>
</dbReference>
<dbReference type="PROSITE" id="PS50045">
    <property type="entry name" value="SIGMA54_INTERACT_4"/>
    <property type="match status" value="1"/>
</dbReference>
<dbReference type="PROSITE" id="PS50110">
    <property type="entry name" value="RESPONSE_REGULATORY"/>
    <property type="match status" value="1"/>
</dbReference>
<feature type="domain" description="Sigma-54 factor interaction" evidence="7">
    <location>
        <begin position="134"/>
        <end position="334"/>
    </location>
</feature>
<dbReference type="EMBL" id="JADMKU010000037">
    <property type="protein sequence ID" value="MBR9653538.1"/>
    <property type="molecule type" value="Genomic_DNA"/>
</dbReference>
<dbReference type="Pfam" id="PF00072">
    <property type="entry name" value="Response_reg"/>
    <property type="match status" value="1"/>
</dbReference>
<comment type="caution">
    <text evidence="9">The sequence shown here is derived from an EMBL/GenBank/DDBJ whole genome shotgun (WGS) entry which is preliminary data.</text>
</comment>
<evidence type="ECO:0000259" key="7">
    <source>
        <dbReference type="PROSITE" id="PS50045"/>
    </source>
</evidence>
<gene>
    <name evidence="9" type="ORF">IT775_20675</name>
</gene>
<dbReference type="PANTHER" id="PTHR32071">
    <property type="entry name" value="TRANSCRIPTIONAL REGULATORY PROTEIN"/>
    <property type="match status" value="1"/>
</dbReference>
<dbReference type="SUPFAM" id="SSF46689">
    <property type="entry name" value="Homeodomain-like"/>
    <property type="match status" value="1"/>
</dbReference>
<dbReference type="PRINTS" id="PR01590">
    <property type="entry name" value="HTHFIS"/>
</dbReference>
<keyword evidence="3" id="KW-0902">Two-component regulatory system</keyword>
<evidence type="ECO:0000259" key="8">
    <source>
        <dbReference type="PROSITE" id="PS50110"/>
    </source>
</evidence>
<dbReference type="Pfam" id="PF25601">
    <property type="entry name" value="AAA_lid_14"/>
    <property type="match status" value="1"/>
</dbReference>
<feature type="domain" description="Response regulatory" evidence="8">
    <location>
        <begin position="7"/>
        <end position="123"/>
    </location>
</feature>
<dbReference type="Proteomes" id="UP001195941">
    <property type="component" value="Unassembled WGS sequence"/>
</dbReference>
<sequence>MTLTGRHIVLVEDDEIMGGSIHQRLELEGASVTWVKLMGRGISAIRTPRLPVDGVVCDIRLPDGTGEELYEVLCRTTTPPPFLFITGQGGIDQAVRLLRAGAADYVTKPFDMGGFLDRLARILRPEENVDLPPQTGISAAARQVDALAAEYATGDYPILIRGDKGLGKARLARRIHDLSDRRAAPFIEVNAHRHDIDDQALTEAIAEVGEGTLYFNGLENLASETQDHLVETLAAGTPFRALVSAWPAVDARVTAGELRADLLYLFKAHEVFIPPLCERPEDATWLANQFFETLNNRRDPPLKGLSSHAENAIRAYDWPGNGRELRARLLRAVEAAQGEWVFPSDIFPELGAESDRFSTLSEARDAAERQQIIAALSRTDGHILEAAKLLKVSRTTLWEKMQKFGL</sequence>
<accession>A0ABS5HYQ1</accession>
<protein>
    <submittedName>
        <fullName evidence="9">Sigma-54-dependent Fis family transcriptional regulator</fullName>
    </submittedName>
</protein>
<keyword evidence="10" id="KW-1185">Reference proteome</keyword>
<organism evidence="9 10">
    <name type="scientific">Thalassovita aquimarina</name>
    <dbReference type="NCBI Taxonomy" id="2785917"/>
    <lineage>
        <taxon>Bacteria</taxon>
        <taxon>Pseudomonadati</taxon>
        <taxon>Pseudomonadota</taxon>
        <taxon>Alphaproteobacteria</taxon>
        <taxon>Rhodobacterales</taxon>
        <taxon>Roseobacteraceae</taxon>
        <taxon>Thalassovita</taxon>
    </lineage>
</organism>
<evidence type="ECO:0000256" key="6">
    <source>
        <dbReference type="PROSITE-ProRule" id="PRU00169"/>
    </source>
</evidence>
<evidence type="ECO:0000256" key="4">
    <source>
        <dbReference type="ARBA" id="ARBA00023015"/>
    </source>
</evidence>
<dbReference type="InterPro" id="IPR002078">
    <property type="entry name" value="Sigma_54_int"/>
</dbReference>
<keyword evidence="5" id="KW-0804">Transcription</keyword>